<dbReference type="InterPro" id="IPR001789">
    <property type="entry name" value="Sig_transdc_resp-reg_receiver"/>
</dbReference>
<dbReference type="InterPro" id="IPR000792">
    <property type="entry name" value="Tscrpt_reg_LuxR_C"/>
</dbReference>
<dbReference type="Proteomes" id="UP000305202">
    <property type="component" value="Unassembled WGS sequence"/>
</dbReference>
<dbReference type="InterPro" id="IPR011006">
    <property type="entry name" value="CheY-like_superfamily"/>
</dbReference>
<evidence type="ECO:0000313" key="8">
    <source>
        <dbReference type="Proteomes" id="UP000305202"/>
    </source>
</evidence>
<evidence type="ECO:0000259" key="5">
    <source>
        <dbReference type="PROSITE" id="PS50043"/>
    </source>
</evidence>
<dbReference type="CDD" id="cd17537">
    <property type="entry name" value="REC_FixJ"/>
    <property type="match status" value="1"/>
</dbReference>
<dbReference type="SMART" id="SM00421">
    <property type="entry name" value="HTH_LUXR"/>
    <property type="match status" value="1"/>
</dbReference>
<protein>
    <submittedName>
        <fullName evidence="7">Response regulator transcription factor</fullName>
    </submittedName>
</protein>
<feature type="modified residue" description="4-aspartylphosphate" evidence="4">
    <location>
        <position position="60"/>
    </location>
</feature>
<keyword evidence="2" id="KW-0238">DNA-binding</keyword>
<dbReference type="Pfam" id="PF00072">
    <property type="entry name" value="Response_reg"/>
    <property type="match status" value="1"/>
</dbReference>
<comment type="caution">
    <text evidence="7">The sequence shown here is derived from an EMBL/GenBank/DDBJ whole genome shotgun (WGS) entry which is preliminary data.</text>
</comment>
<dbReference type="Gene3D" id="1.10.10.10">
    <property type="entry name" value="Winged helix-like DNA-binding domain superfamily/Winged helix DNA-binding domain"/>
    <property type="match status" value="1"/>
</dbReference>
<dbReference type="CDD" id="cd06170">
    <property type="entry name" value="LuxR_C_like"/>
    <property type="match status" value="1"/>
</dbReference>
<gene>
    <name evidence="7" type="ORF">FCN80_05265</name>
</gene>
<dbReference type="EMBL" id="SZPQ01000003">
    <property type="protein sequence ID" value="TKI07845.1"/>
    <property type="molecule type" value="Genomic_DNA"/>
</dbReference>
<dbReference type="PROSITE" id="PS50043">
    <property type="entry name" value="HTH_LUXR_2"/>
    <property type="match status" value="1"/>
</dbReference>
<dbReference type="SUPFAM" id="SSF52172">
    <property type="entry name" value="CheY-like"/>
    <property type="match status" value="1"/>
</dbReference>
<reference evidence="7 8" key="1">
    <citation type="submission" date="2019-04" db="EMBL/GenBank/DDBJ databases">
        <authorList>
            <person name="Li M."/>
            <person name="Gao C."/>
        </authorList>
    </citation>
    <scope>NUCLEOTIDE SEQUENCE [LARGE SCALE GENOMIC DNA]</scope>
    <source>
        <strain evidence="7 8">BGMRC 2031</strain>
    </source>
</reference>
<evidence type="ECO:0000259" key="6">
    <source>
        <dbReference type="PROSITE" id="PS50110"/>
    </source>
</evidence>
<dbReference type="SUPFAM" id="SSF46894">
    <property type="entry name" value="C-terminal effector domain of the bipartite response regulators"/>
    <property type="match status" value="1"/>
</dbReference>
<dbReference type="Pfam" id="PF00196">
    <property type="entry name" value="GerE"/>
    <property type="match status" value="1"/>
</dbReference>
<keyword evidence="8" id="KW-1185">Reference proteome</keyword>
<proteinExistence type="predicted"/>
<dbReference type="PANTHER" id="PTHR44688:SF16">
    <property type="entry name" value="DNA-BINDING TRANSCRIPTIONAL ACTIVATOR DEVR_DOSR"/>
    <property type="match status" value="1"/>
</dbReference>
<dbReference type="InterPro" id="IPR036388">
    <property type="entry name" value="WH-like_DNA-bd_sf"/>
</dbReference>
<name>A0ABY2SR34_9HYPH</name>
<evidence type="ECO:0000256" key="3">
    <source>
        <dbReference type="ARBA" id="ARBA00023163"/>
    </source>
</evidence>
<dbReference type="PRINTS" id="PR00038">
    <property type="entry name" value="HTHLUXR"/>
</dbReference>
<organism evidence="7 8">
    <name type="scientific">Martelella alba</name>
    <dbReference type="NCBI Taxonomy" id="2590451"/>
    <lineage>
        <taxon>Bacteria</taxon>
        <taxon>Pseudomonadati</taxon>
        <taxon>Pseudomonadota</taxon>
        <taxon>Alphaproteobacteria</taxon>
        <taxon>Hyphomicrobiales</taxon>
        <taxon>Aurantimonadaceae</taxon>
        <taxon>Martelella</taxon>
    </lineage>
</organism>
<evidence type="ECO:0000256" key="1">
    <source>
        <dbReference type="ARBA" id="ARBA00023015"/>
    </source>
</evidence>
<dbReference type="RefSeq" id="WP_136988840.1">
    <property type="nucleotide sequence ID" value="NZ_SZPQ01000003.1"/>
</dbReference>
<keyword evidence="3" id="KW-0804">Transcription</keyword>
<sequence>MCGHEPKDAPLVYIIDDDASMRSALEDLLASVGLDSRAFAAPERFIGADRPDRPGCLILDVRMPGMGGLEFQETMRRLGMTYPVIFITAHGDIPMSVRAMKAGALEFLTKPFREQDLLDAIGKGLARDRQQRQAAETRSRLQACYDSLTPGERQVLAQVVTGRLNKQIAGRLGVSEITVKVRRAAVMRKMNAESLADLVRLYDALQNGPEAD</sequence>
<keyword evidence="4" id="KW-0597">Phosphoprotein</keyword>
<evidence type="ECO:0000256" key="4">
    <source>
        <dbReference type="PROSITE-ProRule" id="PRU00169"/>
    </source>
</evidence>
<dbReference type="InterPro" id="IPR016032">
    <property type="entry name" value="Sig_transdc_resp-reg_C-effctor"/>
</dbReference>
<evidence type="ECO:0000256" key="2">
    <source>
        <dbReference type="ARBA" id="ARBA00023125"/>
    </source>
</evidence>
<dbReference type="PANTHER" id="PTHR44688">
    <property type="entry name" value="DNA-BINDING TRANSCRIPTIONAL ACTIVATOR DEVR_DOSR"/>
    <property type="match status" value="1"/>
</dbReference>
<dbReference type="SMART" id="SM00448">
    <property type="entry name" value="REC"/>
    <property type="match status" value="1"/>
</dbReference>
<dbReference type="PROSITE" id="PS50110">
    <property type="entry name" value="RESPONSE_REGULATORY"/>
    <property type="match status" value="1"/>
</dbReference>
<accession>A0ABY2SR34</accession>
<dbReference type="Gene3D" id="3.40.50.2300">
    <property type="match status" value="1"/>
</dbReference>
<evidence type="ECO:0000313" key="7">
    <source>
        <dbReference type="EMBL" id="TKI07845.1"/>
    </source>
</evidence>
<feature type="domain" description="HTH luxR-type" evidence="5">
    <location>
        <begin position="141"/>
        <end position="206"/>
    </location>
</feature>
<dbReference type="PROSITE" id="PS00622">
    <property type="entry name" value="HTH_LUXR_1"/>
    <property type="match status" value="1"/>
</dbReference>
<keyword evidence="1" id="KW-0805">Transcription regulation</keyword>
<feature type="domain" description="Response regulatory" evidence="6">
    <location>
        <begin position="11"/>
        <end position="125"/>
    </location>
</feature>